<organism evidence="2 3">
    <name type="scientific">Lactarius akahatsu</name>
    <dbReference type="NCBI Taxonomy" id="416441"/>
    <lineage>
        <taxon>Eukaryota</taxon>
        <taxon>Fungi</taxon>
        <taxon>Dikarya</taxon>
        <taxon>Basidiomycota</taxon>
        <taxon>Agaricomycotina</taxon>
        <taxon>Agaricomycetes</taxon>
        <taxon>Russulales</taxon>
        <taxon>Russulaceae</taxon>
        <taxon>Lactarius</taxon>
    </lineage>
</organism>
<feature type="region of interest" description="Disordered" evidence="1">
    <location>
        <begin position="56"/>
        <end position="99"/>
    </location>
</feature>
<protein>
    <submittedName>
        <fullName evidence="2">Uncharacterized protein</fullName>
    </submittedName>
</protein>
<dbReference type="Proteomes" id="UP001201163">
    <property type="component" value="Unassembled WGS sequence"/>
</dbReference>
<name>A0AAD4QF99_9AGAM</name>
<feature type="compositionally biased region" description="Acidic residues" evidence="1">
    <location>
        <begin position="90"/>
        <end position="99"/>
    </location>
</feature>
<evidence type="ECO:0000313" key="3">
    <source>
        <dbReference type="Proteomes" id="UP001201163"/>
    </source>
</evidence>
<dbReference type="EMBL" id="JAKELL010000013">
    <property type="protein sequence ID" value="KAH8994915.1"/>
    <property type="molecule type" value="Genomic_DNA"/>
</dbReference>
<comment type="caution">
    <text evidence="2">The sequence shown here is derived from an EMBL/GenBank/DDBJ whole genome shotgun (WGS) entry which is preliminary data.</text>
</comment>
<evidence type="ECO:0000256" key="1">
    <source>
        <dbReference type="SAM" id="MobiDB-lite"/>
    </source>
</evidence>
<evidence type="ECO:0000313" key="2">
    <source>
        <dbReference type="EMBL" id="KAH8994915.1"/>
    </source>
</evidence>
<gene>
    <name evidence="2" type="ORF">EDB92DRAFT_1848137</name>
</gene>
<keyword evidence="3" id="KW-1185">Reference proteome</keyword>
<proteinExistence type="predicted"/>
<dbReference type="AlphaFoldDB" id="A0AAD4QF99"/>
<sequence>MQRVKMGRALALHTMLPMPAMTFPPCPYALGALPLFISVAPVHAICLLAPVRSPSPISTPIPSQPEGARAARFIPDDESQGDGDSYTGSDSEEEWSDND</sequence>
<accession>A0AAD4QF99</accession>
<reference evidence="2" key="1">
    <citation type="submission" date="2022-01" db="EMBL/GenBank/DDBJ databases">
        <title>Comparative genomics reveals a dynamic genome evolution in the ectomycorrhizal milk-cap (Lactarius) mushrooms.</title>
        <authorList>
            <consortium name="DOE Joint Genome Institute"/>
            <person name="Lebreton A."/>
            <person name="Tang N."/>
            <person name="Kuo A."/>
            <person name="LaButti K."/>
            <person name="Drula E."/>
            <person name="Barry K."/>
            <person name="Clum A."/>
            <person name="Lipzen A."/>
            <person name="Mousain D."/>
            <person name="Ng V."/>
            <person name="Wang R."/>
            <person name="Wang X."/>
            <person name="Dai Y."/>
            <person name="Henrissat B."/>
            <person name="Grigoriev I.V."/>
            <person name="Guerin-Laguette A."/>
            <person name="Yu F."/>
            <person name="Martin F.M."/>
        </authorList>
    </citation>
    <scope>NUCLEOTIDE SEQUENCE</scope>
    <source>
        <strain evidence="2">QP</strain>
    </source>
</reference>